<dbReference type="GO" id="GO:0042602">
    <property type="term" value="F:riboflavin reductase (NADPH) activity"/>
    <property type="evidence" value="ECO:0007669"/>
    <property type="project" value="TreeGrafter"/>
</dbReference>
<dbReference type="InterPro" id="IPR012349">
    <property type="entry name" value="Split_barrel_FMN-bd"/>
</dbReference>
<dbReference type="SUPFAM" id="SSF50475">
    <property type="entry name" value="FMN-binding split barrel"/>
    <property type="match status" value="1"/>
</dbReference>
<gene>
    <name evidence="3" type="ORF">EV667_0451</name>
</gene>
<organism evidence="3 4">
    <name type="scientific">Ancylobacter aquaticus</name>
    <dbReference type="NCBI Taxonomy" id="100"/>
    <lineage>
        <taxon>Bacteria</taxon>
        <taxon>Pseudomonadati</taxon>
        <taxon>Pseudomonadota</taxon>
        <taxon>Alphaproteobacteria</taxon>
        <taxon>Hyphomicrobiales</taxon>
        <taxon>Xanthobacteraceae</taxon>
        <taxon>Ancylobacter</taxon>
    </lineage>
</organism>
<dbReference type="RefSeq" id="WP_131833702.1">
    <property type="nucleotide sequence ID" value="NZ_SMFY01000001.1"/>
</dbReference>
<dbReference type="OrthoDB" id="9792858at2"/>
<dbReference type="InterPro" id="IPR002563">
    <property type="entry name" value="Flavin_Rdtase-like_dom"/>
</dbReference>
<proteinExistence type="predicted"/>
<comment type="caution">
    <text evidence="3">The sequence shown here is derived from an EMBL/GenBank/DDBJ whole genome shotgun (WGS) entry which is preliminary data.</text>
</comment>
<dbReference type="Gene3D" id="2.30.110.10">
    <property type="entry name" value="Electron Transport, Fmn-binding Protein, Chain A"/>
    <property type="match status" value="1"/>
</dbReference>
<dbReference type="PANTHER" id="PTHR30466">
    <property type="entry name" value="FLAVIN REDUCTASE"/>
    <property type="match status" value="1"/>
</dbReference>
<dbReference type="Proteomes" id="UP000295030">
    <property type="component" value="Unassembled WGS sequence"/>
</dbReference>
<accession>A0A4R1I8C5</accession>
<name>A0A4R1I8C5_ANCAQ</name>
<sequence length="177" mass="18736">MSGGPAAMAAPRASVDAAAFRATMRRLAAGVTVVTSRHGARLNGMTATAVCSVSADPPLVLVVVNRRNASHELITRGRAFALNFLGADQSELANLFAASGGKRFDTIPHRLGKTGCPLLEGCTALVECELETLHDVATHTVFIGRVIDNETSQSAPLTYHDARFWALRPIDGQRGVD</sequence>
<evidence type="ECO:0000313" key="4">
    <source>
        <dbReference type="Proteomes" id="UP000295030"/>
    </source>
</evidence>
<reference evidence="3 4" key="1">
    <citation type="submission" date="2019-03" db="EMBL/GenBank/DDBJ databases">
        <title>Genomic Encyclopedia of Type Strains, Phase IV (KMG-IV): sequencing the most valuable type-strain genomes for metagenomic binning, comparative biology and taxonomic classification.</title>
        <authorList>
            <person name="Goeker M."/>
        </authorList>
    </citation>
    <scope>NUCLEOTIDE SEQUENCE [LARGE SCALE GENOMIC DNA]</scope>
    <source>
        <strain evidence="3 4">DSM 101</strain>
    </source>
</reference>
<keyword evidence="1" id="KW-0560">Oxidoreductase</keyword>
<feature type="domain" description="Flavin reductase like" evidence="2">
    <location>
        <begin position="24"/>
        <end position="166"/>
    </location>
</feature>
<evidence type="ECO:0000313" key="3">
    <source>
        <dbReference type="EMBL" id="TCK30363.1"/>
    </source>
</evidence>
<protein>
    <submittedName>
        <fullName evidence="3">Flavin reductase (DIM6/NTAB) family NADH-FMN oxidoreductase RutF</fullName>
    </submittedName>
</protein>
<dbReference type="InterPro" id="IPR050268">
    <property type="entry name" value="NADH-dep_flavin_reductase"/>
</dbReference>
<dbReference type="EMBL" id="SMFY01000001">
    <property type="protein sequence ID" value="TCK30363.1"/>
    <property type="molecule type" value="Genomic_DNA"/>
</dbReference>
<dbReference type="GO" id="GO:0010181">
    <property type="term" value="F:FMN binding"/>
    <property type="evidence" value="ECO:0007669"/>
    <property type="project" value="InterPro"/>
</dbReference>
<dbReference type="SMART" id="SM00903">
    <property type="entry name" value="Flavin_Reduct"/>
    <property type="match status" value="1"/>
</dbReference>
<evidence type="ECO:0000259" key="2">
    <source>
        <dbReference type="SMART" id="SM00903"/>
    </source>
</evidence>
<keyword evidence="4" id="KW-1185">Reference proteome</keyword>
<evidence type="ECO:0000256" key="1">
    <source>
        <dbReference type="ARBA" id="ARBA00023002"/>
    </source>
</evidence>
<dbReference type="AlphaFoldDB" id="A0A4R1I8C5"/>
<dbReference type="Pfam" id="PF01613">
    <property type="entry name" value="Flavin_Reduct"/>
    <property type="match status" value="1"/>
</dbReference>
<dbReference type="PANTHER" id="PTHR30466:SF1">
    <property type="entry name" value="FMN REDUCTASE (NADH) RUTF"/>
    <property type="match status" value="1"/>
</dbReference>